<keyword evidence="6" id="KW-0489">Methyltransferase</keyword>
<gene>
    <name evidence="29" type="primary">L</name>
</gene>
<comment type="catalytic activity">
    <reaction evidence="19">
        <text>a 5'-end triphospho-adenylyl-adenylyl-cytidylyl-adenosine in mRNA + GDP + H(+) = a 5'-end (5'-triphosphoguanosine)-adenylyl-adenylyl-cytidylyl-adenosine in mRNA + diphosphate</text>
        <dbReference type="Rhea" id="RHEA:65436"/>
        <dbReference type="Rhea" id="RHEA-COMP:16797"/>
        <dbReference type="Rhea" id="RHEA-COMP:16799"/>
        <dbReference type="ChEBI" id="CHEBI:15378"/>
        <dbReference type="ChEBI" id="CHEBI:33019"/>
        <dbReference type="ChEBI" id="CHEBI:58189"/>
        <dbReference type="ChEBI" id="CHEBI:156484"/>
        <dbReference type="ChEBI" id="CHEBI:156503"/>
        <dbReference type="EC" id="2.7.7.88"/>
    </reaction>
</comment>
<dbReference type="Pfam" id="PF14318">
    <property type="entry name" value="Mononeg_mRNAcap"/>
    <property type="match status" value="1"/>
</dbReference>
<dbReference type="Pfam" id="PF14314">
    <property type="entry name" value="Methyltrans_Mon_2nd"/>
    <property type="match status" value="1"/>
</dbReference>
<dbReference type="PROSITE" id="PS50526">
    <property type="entry name" value="RDRP_SSRNA_NEG_NONSEG"/>
    <property type="match status" value="1"/>
</dbReference>
<evidence type="ECO:0000256" key="19">
    <source>
        <dbReference type="ARBA" id="ARBA00024494"/>
    </source>
</evidence>
<protein>
    <recommendedName>
        <fullName evidence="23">Replicase</fullName>
        <ecNumber evidence="21">2.1.1.375</ecNumber>
        <ecNumber evidence="3">2.7.7.48</ecNumber>
        <ecNumber evidence="4">2.7.7.88</ecNumber>
    </recommendedName>
    <alternativeName>
        <fullName evidence="22">Transcriptase</fullName>
    </alternativeName>
</protein>
<evidence type="ECO:0000256" key="8">
    <source>
        <dbReference type="ARBA" id="ARBA00022679"/>
    </source>
</evidence>
<dbReference type="GO" id="GO:0016787">
    <property type="term" value="F:hydrolase activity"/>
    <property type="evidence" value="ECO:0007669"/>
    <property type="project" value="UniProtKB-KW"/>
</dbReference>
<evidence type="ECO:0000256" key="17">
    <source>
        <dbReference type="ARBA" id="ARBA00023200"/>
    </source>
</evidence>
<organism evidence="29 30">
    <name type="scientific">Drosophila immigrans sigmavirus</name>
    <dbReference type="NCBI Taxonomy" id="1002360"/>
    <lineage>
        <taxon>Viruses</taxon>
        <taxon>Riboviria</taxon>
        <taxon>Orthornavirae</taxon>
        <taxon>Negarnaviricota</taxon>
        <taxon>Haploviricotina</taxon>
        <taxon>Monjiviricetes</taxon>
        <taxon>Mononegavirales</taxon>
        <taxon>Rhabdoviridae</taxon>
        <taxon>Alpharhabdovirinae</taxon>
        <taxon>Sigmavirus</taxon>
        <taxon>Sigmavirus immigrans</taxon>
    </lineage>
</organism>
<comment type="subcellular location">
    <subcellularLocation>
        <location evidence="1">Host cytoplasm</location>
    </subcellularLocation>
    <subcellularLocation>
        <location evidence="2">Virion</location>
    </subcellularLocation>
</comment>
<evidence type="ECO:0000256" key="21">
    <source>
        <dbReference type="ARBA" id="ARBA00026099"/>
    </source>
</evidence>
<proteinExistence type="predicted"/>
<evidence type="ECO:0000256" key="2">
    <source>
        <dbReference type="ARBA" id="ARBA00004328"/>
    </source>
</evidence>
<evidence type="ECO:0000256" key="26">
    <source>
        <dbReference type="ARBA" id="ARBA00048548"/>
    </source>
</evidence>
<evidence type="ECO:0000256" key="9">
    <source>
        <dbReference type="ARBA" id="ARBA00022691"/>
    </source>
</evidence>
<dbReference type="GO" id="GO:0044423">
    <property type="term" value="C:virion component"/>
    <property type="evidence" value="ECO:0007669"/>
    <property type="project" value="UniProtKB-KW"/>
</dbReference>
<keyword evidence="12" id="KW-0378">Hydrolase</keyword>
<dbReference type="EC" id="2.7.7.88" evidence="4"/>
<evidence type="ECO:0000256" key="23">
    <source>
        <dbReference type="ARBA" id="ARBA00031012"/>
    </source>
</evidence>
<dbReference type="NCBIfam" id="TIGR04198">
    <property type="entry name" value="paramyx_RNAcap"/>
    <property type="match status" value="1"/>
</dbReference>
<evidence type="ECO:0000313" key="29">
    <source>
        <dbReference type="EMBL" id="AMK09246.1"/>
    </source>
</evidence>
<evidence type="ECO:0000256" key="11">
    <source>
        <dbReference type="ARBA" id="ARBA00022741"/>
    </source>
</evidence>
<evidence type="ECO:0000256" key="25">
    <source>
        <dbReference type="ARBA" id="ARBA00047370"/>
    </source>
</evidence>
<dbReference type="Proteomes" id="UP000163324">
    <property type="component" value="Genome"/>
</dbReference>
<feature type="domain" description="Mononegavirus-type SAM-dependent 2'-O-MTase" evidence="28">
    <location>
        <begin position="1655"/>
        <end position="1849"/>
    </location>
</feature>
<dbReference type="InterPro" id="IPR026890">
    <property type="entry name" value="Mononeg_mRNAcap"/>
</dbReference>
<evidence type="ECO:0000256" key="1">
    <source>
        <dbReference type="ARBA" id="ARBA00004192"/>
    </source>
</evidence>
<dbReference type="Pfam" id="PF00946">
    <property type="entry name" value="Mononeg_RNA_pol"/>
    <property type="match status" value="1"/>
</dbReference>
<dbReference type="GO" id="GO:0005524">
    <property type="term" value="F:ATP binding"/>
    <property type="evidence" value="ECO:0007669"/>
    <property type="project" value="UniProtKB-KW"/>
</dbReference>
<comment type="catalytic activity">
    <reaction evidence="26">
        <text>GTP + H2O = GDP + phosphate + H(+)</text>
        <dbReference type="Rhea" id="RHEA:19669"/>
        <dbReference type="ChEBI" id="CHEBI:15377"/>
        <dbReference type="ChEBI" id="CHEBI:15378"/>
        <dbReference type="ChEBI" id="CHEBI:37565"/>
        <dbReference type="ChEBI" id="CHEBI:43474"/>
        <dbReference type="ChEBI" id="CHEBI:58189"/>
    </reaction>
</comment>
<evidence type="ECO:0000256" key="6">
    <source>
        <dbReference type="ARBA" id="ARBA00022603"/>
    </source>
</evidence>
<dbReference type="InterPro" id="IPR048397">
    <property type="entry name" value="Methyltrans_Mon_CD"/>
</dbReference>
<dbReference type="InterPro" id="IPR014023">
    <property type="entry name" value="Mononeg_RNA_pol_cat"/>
</dbReference>
<dbReference type="EC" id="2.7.7.48" evidence="3"/>
<dbReference type="GO" id="GO:0030430">
    <property type="term" value="C:host cell cytoplasm"/>
    <property type="evidence" value="ECO:0007669"/>
    <property type="project" value="UniProtKB-SubCell"/>
</dbReference>
<evidence type="ECO:0000256" key="18">
    <source>
        <dbReference type="ARBA" id="ARBA00023268"/>
    </source>
</evidence>
<evidence type="ECO:0000256" key="20">
    <source>
        <dbReference type="ARBA" id="ARBA00024499"/>
    </source>
</evidence>
<evidence type="ECO:0000256" key="16">
    <source>
        <dbReference type="ARBA" id="ARBA00023042"/>
    </source>
</evidence>
<feature type="domain" description="RdRp catalytic" evidence="27">
    <location>
        <begin position="605"/>
        <end position="790"/>
    </location>
</feature>
<dbReference type="EMBL" id="KR822814">
    <property type="protein sequence ID" value="AMK09246.1"/>
    <property type="molecule type" value="Viral_cRNA"/>
</dbReference>
<dbReference type="InterPro" id="IPR039530">
    <property type="entry name" value="L_methyltransferase_rhabdo"/>
</dbReference>
<keyword evidence="16" id="KW-0506">mRNA capping</keyword>
<keyword evidence="10" id="KW-0548">Nucleotidyltransferase</keyword>
<keyword evidence="13" id="KW-0067">ATP-binding</keyword>
<keyword evidence="14" id="KW-0946">Virion</keyword>
<accession>A0A140D8M2</accession>
<keyword evidence="9" id="KW-0949">S-adenosyl-L-methionine</keyword>
<evidence type="ECO:0000256" key="3">
    <source>
        <dbReference type="ARBA" id="ARBA00012494"/>
    </source>
</evidence>
<comment type="catalytic activity">
    <reaction evidence="20">
        <text>a 5'-end (5'-triphosphoguanosine)-(2'-O-methyladenylyl)-adenylyl-cytidylyl-adenosine in mRNA + S-adenosyl-L-methionine = a 5'-end (N(7)-methyl 5'-triphosphoguanosine)-(2'-O-methyladenylyl)-adenylyl-cytidylyl-adenosine in mRNA + S-adenosyl-L-homocysteine</text>
        <dbReference type="Rhea" id="RHEA:65440"/>
        <dbReference type="Rhea" id="RHEA-COMP:16798"/>
        <dbReference type="Rhea" id="RHEA-COMP:16801"/>
        <dbReference type="ChEBI" id="CHEBI:57856"/>
        <dbReference type="ChEBI" id="CHEBI:59789"/>
        <dbReference type="ChEBI" id="CHEBI:156482"/>
        <dbReference type="ChEBI" id="CHEBI:156483"/>
    </reaction>
</comment>
<name>A0A140D8M2_9RHAB</name>
<evidence type="ECO:0000256" key="10">
    <source>
        <dbReference type="ARBA" id="ARBA00022695"/>
    </source>
</evidence>
<evidence type="ECO:0000259" key="28">
    <source>
        <dbReference type="PROSITE" id="PS51590"/>
    </source>
</evidence>
<evidence type="ECO:0000256" key="22">
    <source>
        <dbReference type="ARBA" id="ARBA00030436"/>
    </source>
</evidence>
<evidence type="ECO:0000256" key="15">
    <source>
        <dbReference type="ARBA" id="ARBA00022953"/>
    </source>
</evidence>
<dbReference type="GO" id="GO:0003968">
    <property type="term" value="F:RNA-directed RNA polymerase activity"/>
    <property type="evidence" value="ECO:0007669"/>
    <property type="project" value="UniProtKB-KW"/>
</dbReference>
<evidence type="ECO:0000259" key="27">
    <source>
        <dbReference type="PROSITE" id="PS50526"/>
    </source>
</evidence>
<keyword evidence="17" id="KW-1035">Host cytoplasm</keyword>
<evidence type="ECO:0000256" key="14">
    <source>
        <dbReference type="ARBA" id="ARBA00022844"/>
    </source>
</evidence>
<evidence type="ECO:0000256" key="12">
    <source>
        <dbReference type="ARBA" id="ARBA00022801"/>
    </source>
</evidence>
<dbReference type="Pfam" id="PF21080">
    <property type="entry name" value="Methyltrans_Mon_1st"/>
    <property type="match status" value="1"/>
</dbReference>
<dbReference type="EC" id="2.1.1.375" evidence="21"/>
<dbReference type="InterPro" id="IPR039736">
    <property type="entry name" value="L_poly_C"/>
</dbReference>
<evidence type="ECO:0000256" key="7">
    <source>
        <dbReference type="ARBA" id="ARBA00022664"/>
    </source>
</evidence>
<evidence type="ECO:0000256" key="13">
    <source>
        <dbReference type="ARBA" id="ARBA00022840"/>
    </source>
</evidence>
<reference evidence="29 30" key="1">
    <citation type="journal article" date="2016" name="Virus Evol.">
        <title>The evolution, diversity and host associations of rhabdoviruses.</title>
        <authorList>
            <person name="Longdon B."/>
            <person name="Murray G.G.R."/>
            <person name="Palmer W.J."/>
            <person name="Day J.P."/>
            <person name="Parker D.J."/>
            <person name="Welch J.J."/>
            <person name="Obbard D.J."/>
            <person name="Jiggins F.M."/>
        </authorList>
    </citation>
    <scope>NUCLEOTIDE SEQUENCE [LARGE SCALE GENOMIC DNA]</scope>
    <source>
        <strain evidence="29">Pool-seq</strain>
    </source>
</reference>
<keyword evidence="15" id="KW-0693">Viral RNA replication</keyword>
<dbReference type="PROSITE" id="PS51590">
    <property type="entry name" value="SAM_MT_MNV_L"/>
    <property type="match status" value="1"/>
</dbReference>
<keyword evidence="8" id="KW-0808">Transferase</keyword>
<dbReference type="GO" id="GO:0004482">
    <property type="term" value="F:mRNA 5'-cap (guanine-N7-)-methyltransferase activity"/>
    <property type="evidence" value="ECO:0007669"/>
    <property type="project" value="InterPro"/>
</dbReference>
<evidence type="ECO:0000256" key="24">
    <source>
        <dbReference type="ARBA" id="ARBA00047332"/>
    </source>
</evidence>
<evidence type="ECO:0000313" key="30">
    <source>
        <dbReference type="Proteomes" id="UP000163324"/>
    </source>
</evidence>
<dbReference type="InterPro" id="IPR025786">
    <property type="entry name" value="Mononega_L_MeTrfase"/>
</dbReference>
<keyword evidence="11" id="KW-0547">Nucleotide-binding</keyword>
<comment type="catalytic activity">
    <reaction evidence="25">
        <text>a 5'-end (5'-triphosphoguanosine)-adenylyl-adenylyl-cytidylyl-adenosine in mRNA + 2 S-adenosyl-L-methionine = a 5'-end (N(7)-methyl 5'-triphosphoguanosine)-(2'-O-methyladenylyl)-adenylyl-cytidylyl-adenosine in mRNA + 2 S-adenosyl-L-homocysteine + H(+)</text>
        <dbReference type="Rhea" id="RHEA:65376"/>
        <dbReference type="Rhea" id="RHEA-COMP:16797"/>
        <dbReference type="Rhea" id="RHEA-COMP:16798"/>
        <dbReference type="ChEBI" id="CHEBI:15378"/>
        <dbReference type="ChEBI" id="CHEBI:57856"/>
        <dbReference type="ChEBI" id="CHEBI:59789"/>
        <dbReference type="ChEBI" id="CHEBI:156483"/>
        <dbReference type="ChEBI" id="CHEBI:156484"/>
        <dbReference type="EC" id="2.1.1.375"/>
    </reaction>
</comment>
<evidence type="ECO:0000256" key="5">
    <source>
        <dbReference type="ARBA" id="ARBA00022484"/>
    </source>
</evidence>
<keyword evidence="7" id="KW-0507">mRNA processing</keyword>
<sequence>MDGYYSEQLEMTYGSEEIEMANLDALLPELMSMKDATMNNLSNVDYSLNSPLISDEIDEFLRFVRMRYKPVRWSGKLWGDRLSGFGACFSPTKIIPSKNWHSSWAKMNLNPKFNQTDFSLLFRVATDAAKITAEIPQAFFEGWLGTKPTWTYSHTIPSSIEKWGHLFWELHTVILILNAVSREEVVELQGTTKCRDFSPAGNIMSQSLNLPNFGQVILSWGFVWFKELGWVLDRNSVLMMKDTYIARFHTLLSMYQRCDNEFGKHGWEVVNTLYKLGDEILAQSGVPGYKALKLLEPICNLRLTELARSHRPLIPEFPNFKLHIQKSLSELKTSLRVNGSTLYRHIMLQTDLPILFAIFSSFRHWGHPYIDYVKGLEKLHKQVTLDKDIDPHYVNLLASDLAFIVLESTYQKTQKWSVDLTALPPGHCMRENILSSTWPDLPVLEKMEGHWHELPLTKVYDIPDLIDPSAIYSDKSHSLTRSELRSWMKLKPGVPIPTHKVLSTLLSNPATNWPEFLKKVNDYGLELEHLIIGLKAKEREIKEEGRFFSLMSWALREYFVITEYLIKEFFVPLFSGLTMADDLTTVIKKMLNNTIGQGGMDYQNICIANHFDYEKWNNHQRKESNNPVFRVMGQFLGYPELICRTHEFFEKSWIYYNDRPDMFTLQGDSIICKSGHYAWNGQAGGLEGLRQKGWSILNLLVIRRESLLRNTKVKVLAQGDNQVIFTSYSLNKHRDQEELISNINAVVQNNQSIIDLITKGTKKLGLLINHDETIQSADYMIYGKIPAFRGNLQNLETKRWSRVTCVSNDQLPTLASIMSSVVSNALTVSQYAHSPKNPIYHYNLIGNLAYEIIRFHDPAVRGPLEKYAEDRKLLRSIEFRVLLLYLDPSLGGVSGVSLTRFLIRMFPDPITEALSFWKKTYPYISHTSLRRIIERVGNPRLATPSIDGFSKLMEDPSSLNIRHGISSTTLIKNLIRSSLFRNLGDIKNEIIKDAASHCKQEEPRLLKFLYGVRPVFPRFLAEYKASTYLGITDSLIGLFENSKTIRNQFKRYLSRSIDKVITKCELAGVGMLLSIVSSPHSFNMWVCSTRRAQELRYVSWGVSIHGSTVPHPIELLGYATSNPVNCRKCSEPFPSNLFIALLFSEGLANYRLSAGPFKAYLGSTTSETTSILQPWDRETKIPVIKRAAKLRDSIGWFVDPDSNLASTIYQNLASLTGEDWSGSKVRGKKSGSALHRYRTSRLSAGGYTAQNPSKLTRMILTTNTMSSLGDTNYNFIFQSLLLYAQMTAGEMHDGNPLRAVYHLHVNCTSCIKEISEITLENKQAYQHPDVSSKLNKWKPTGSNWSTISMTPEIPIGDWSSMDIAGKSWAVGVAEGFVFTDLGLSKNRHAEDSSIFPLSLAGKLKVSAYMMGLMEGALRATVLYVATRAGFMKRQVTPDLFWGSVFVGYKLLASNAGLINIWRGKEFEHCFRRTAHKIPAQYPPSDEDISRMGMTFFRVKQGSFASLRSWHLENHGIWIFSDINTANTIGCLAIAGKIFDAVNNPSQGGDLKEKLRVYRNTMIQCRTGDFEIDTRELFAITSSLRFVNREIRHSMKEVDKEDPDLKLPTFVLKSMKWTPELVGYVHSTKLDYMHGRYTPPDVPTVQIQNPLISGLRTFQCATGAHYKVRSILTHFNFPVADALVGGDGSGGIGSSVLRQYPNSRLIFNSLLVLDNVHLRGSDPGPPSAIQSIPEIRDRCVNLTNSWYYSSDLSQGQTWDYFRSLIKEHGLNVNLVILDMEVVDHSVSDNIEYLLGLFATSYPEVCIIYKTYLSRLMKQKNVLTTVGKYYRNVYLTTTQFSSSQTSEIYVVMTGLHMKVNHLQTPIVTKESLVSIKLPCLMTLDQELDRAFTLKTMNMLKGVPDNLYPQGLDSMRDLLDLLGVKANLAYVIMQNLGNIPDKNHYLLSFPIMILIFQGIVDTNNIHSIQQNPPSNSKVESIGCFIIAHLLWYGWVKEEKGIIKAGLAFLNHVFPFTWREELIRHKGTSLYKNTWTLRPAPGVSKYLHLDHKMALIGHIIRTLRVTFPRTLEGVVPRPINEVLKRVYSRMTWQTFNSMSGVVDLYQGAMSLDHLSGHPGDLSYTISDSSVFREKAWTS</sequence>
<comment type="catalytic activity">
    <reaction evidence="24">
        <text>a 5'-end (5'-triphosphoguanosine)-adenylyl-adenylyl-cytidylyl-adenosine in mRNA + S-adenosyl-L-methionine = a 5'-end (5'-triphosphoguanosine)-(2'-O-methyladenylyl)-adenylyl-cytidylyl-adenosine in mRNA + S-adenosyl-L-homocysteine + H(+)</text>
        <dbReference type="Rhea" id="RHEA:65380"/>
        <dbReference type="Rhea" id="RHEA-COMP:16797"/>
        <dbReference type="Rhea" id="RHEA-COMP:16801"/>
        <dbReference type="ChEBI" id="CHEBI:15378"/>
        <dbReference type="ChEBI" id="CHEBI:57856"/>
        <dbReference type="ChEBI" id="CHEBI:59789"/>
        <dbReference type="ChEBI" id="CHEBI:156482"/>
        <dbReference type="ChEBI" id="CHEBI:156484"/>
    </reaction>
</comment>
<evidence type="ECO:0000256" key="4">
    <source>
        <dbReference type="ARBA" id="ARBA00012582"/>
    </source>
</evidence>
<keyword evidence="5 29" id="KW-0696">RNA-directed RNA polymerase</keyword>
<keyword evidence="18" id="KW-0511">Multifunctional enzyme</keyword>